<dbReference type="KEGG" id="mas:Mahau_1245"/>
<dbReference type="HOGENOM" id="CLU_955808_0_0_9"/>
<dbReference type="Proteomes" id="UP000008457">
    <property type="component" value="Chromosome"/>
</dbReference>
<dbReference type="PROSITE" id="PS51724">
    <property type="entry name" value="SPOR"/>
    <property type="match status" value="1"/>
</dbReference>
<reference evidence="5" key="1">
    <citation type="submission" date="2010-11" db="EMBL/GenBank/DDBJ databases">
        <title>The complete genome of Mahella australiensis DSM 15567.</title>
        <authorList>
            <consortium name="US DOE Joint Genome Institute (JGI-PGF)"/>
            <person name="Lucas S."/>
            <person name="Copeland A."/>
            <person name="Lapidus A."/>
            <person name="Bruce D."/>
            <person name="Goodwin L."/>
            <person name="Pitluck S."/>
            <person name="Kyrpides N."/>
            <person name="Mavromatis K."/>
            <person name="Pagani I."/>
            <person name="Ivanova N."/>
            <person name="Teshima H."/>
            <person name="Brettin T."/>
            <person name="Detter J.C."/>
            <person name="Han C."/>
            <person name="Tapia R."/>
            <person name="Land M."/>
            <person name="Hauser L."/>
            <person name="Markowitz V."/>
            <person name="Cheng J.-F."/>
            <person name="Hugenholtz P."/>
            <person name="Woyke T."/>
            <person name="Wu D."/>
            <person name="Spring S."/>
            <person name="Pukall R."/>
            <person name="Steenblock K."/>
            <person name="Schneider S."/>
            <person name="Klenk H.-P."/>
            <person name="Eisen J.A."/>
        </authorList>
    </citation>
    <scope>NUCLEOTIDE SEQUENCE [LARGE SCALE GENOMIC DNA]</scope>
    <source>
        <strain evidence="5">DSM 15567 / CIP 107919 / 50-1 BON</strain>
    </source>
</reference>
<dbReference type="eggNOG" id="COG3147">
    <property type="taxonomic scope" value="Bacteria"/>
</dbReference>
<dbReference type="AlphaFoldDB" id="F3ZW59"/>
<name>F3ZW59_MAHA5</name>
<dbReference type="RefSeq" id="WP_013780869.1">
    <property type="nucleotide sequence ID" value="NC_015520.1"/>
</dbReference>
<dbReference type="InterPro" id="IPR007730">
    <property type="entry name" value="SPOR-like_dom"/>
</dbReference>
<organism evidence="4 5">
    <name type="scientific">Mahella australiensis (strain DSM 15567 / CIP 107919 / 50-1 BON)</name>
    <dbReference type="NCBI Taxonomy" id="697281"/>
    <lineage>
        <taxon>Bacteria</taxon>
        <taxon>Bacillati</taxon>
        <taxon>Bacillota</taxon>
        <taxon>Clostridia</taxon>
        <taxon>Thermoanaerobacterales</taxon>
        <taxon>Thermoanaerobacterales Family IV. Incertae Sedis</taxon>
        <taxon>Mahella</taxon>
    </lineage>
</organism>
<dbReference type="STRING" id="697281.Mahau_1245"/>
<proteinExistence type="predicted"/>
<keyword evidence="2" id="KW-0812">Transmembrane</keyword>
<dbReference type="Gene3D" id="3.30.70.1070">
    <property type="entry name" value="Sporulation related repeat"/>
    <property type="match status" value="1"/>
</dbReference>
<gene>
    <name evidence="4" type="ordered locus">Mahau_1245</name>
</gene>
<sequence>MRYSRLKRNKNGKRYIVVTIAIIVVAAIIYFATAGIAGKAIGEFIASRTVADDAPVSVQTPPEPQQTDTPAPPAKKVQATIKMPPITVYAVQLGAFSDSANAKQFADNIKGQGYAGYIIHDKNAYKVMASAYNAAEIADKAKSNFKAKNIDSQIYSFQIKAANITVNASKDNVSLIQQCFTDIEKWFETLGTWSKALDEGALKGDDVAKAIDGDKAAIKDRYDRLHKLADSNKDNAAFVGLDQLYGIMIRQRDAISKASTKASTNAVQLSFNIRYAYIEALDKYRQYREKG</sequence>
<evidence type="ECO:0000256" key="2">
    <source>
        <dbReference type="SAM" id="Phobius"/>
    </source>
</evidence>
<feature type="region of interest" description="Disordered" evidence="1">
    <location>
        <begin position="55"/>
        <end position="75"/>
    </location>
</feature>
<evidence type="ECO:0000256" key="1">
    <source>
        <dbReference type="SAM" id="MobiDB-lite"/>
    </source>
</evidence>
<dbReference type="EMBL" id="CP002360">
    <property type="protein sequence ID" value="AEE96439.1"/>
    <property type="molecule type" value="Genomic_DNA"/>
</dbReference>
<accession>F3ZW59</accession>
<evidence type="ECO:0000259" key="3">
    <source>
        <dbReference type="PROSITE" id="PS51724"/>
    </source>
</evidence>
<dbReference type="SUPFAM" id="SSF110997">
    <property type="entry name" value="Sporulation related repeat"/>
    <property type="match status" value="1"/>
</dbReference>
<evidence type="ECO:0000313" key="5">
    <source>
        <dbReference type="Proteomes" id="UP000008457"/>
    </source>
</evidence>
<evidence type="ECO:0000313" key="4">
    <source>
        <dbReference type="EMBL" id="AEE96439.1"/>
    </source>
</evidence>
<keyword evidence="2" id="KW-0472">Membrane</keyword>
<reference evidence="4 5" key="2">
    <citation type="journal article" date="2011" name="Stand. Genomic Sci.">
        <title>Complete genome sequence of Mahella australiensis type strain (50-1 BON).</title>
        <authorList>
            <person name="Sikorski J."/>
            <person name="Teshima H."/>
            <person name="Nolan M."/>
            <person name="Lucas S."/>
            <person name="Hammon N."/>
            <person name="Deshpande S."/>
            <person name="Cheng J.F."/>
            <person name="Pitluck S."/>
            <person name="Liolios K."/>
            <person name="Pagani I."/>
            <person name="Ivanova N."/>
            <person name="Huntemann M."/>
            <person name="Mavromatis K."/>
            <person name="Ovchinikova G."/>
            <person name="Pati A."/>
            <person name="Tapia R."/>
            <person name="Han C."/>
            <person name="Goodwin L."/>
            <person name="Chen A."/>
            <person name="Palaniappan K."/>
            <person name="Land M."/>
            <person name="Hauser L."/>
            <person name="Ngatchou-Djao O.D."/>
            <person name="Rohde M."/>
            <person name="Pukall R."/>
            <person name="Spring S."/>
            <person name="Abt B."/>
            <person name="Goker M."/>
            <person name="Detter J.C."/>
            <person name="Woyke T."/>
            <person name="Bristow J."/>
            <person name="Markowitz V."/>
            <person name="Hugenholtz P."/>
            <person name="Eisen J.A."/>
            <person name="Kyrpides N.C."/>
            <person name="Klenk H.P."/>
            <person name="Lapidus A."/>
        </authorList>
    </citation>
    <scope>NUCLEOTIDE SEQUENCE [LARGE SCALE GENOMIC DNA]</scope>
    <source>
        <strain evidence="5">DSM 15567 / CIP 107919 / 50-1 BON</strain>
    </source>
</reference>
<keyword evidence="2" id="KW-1133">Transmembrane helix</keyword>
<feature type="domain" description="SPOR" evidence="3">
    <location>
        <begin position="83"/>
        <end position="161"/>
    </location>
</feature>
<protein>
    <submittedName>
        <fullName evidence="4">Sporulation domain-containing protein</fullName>
    </submittedName>
</protein>
<dbReference type="Pfam" id="PF05036">
    <property type="entry name" value="SPOR"/>
    <property type="match status" value="1"/>
</dbReference>
<feature type="transmembrane region" description="Helical" evidence="2">
    <location>
        <begin position="12"/>
        <end position="32"/>
    </location>
</feature>
<dbReference type="InterPro" id="IPR036680">
    <property type="entry name" value="SPOR-like_sf"/>
</dbReference>
<keyword evidence="5" id="KW-1185">Reference proteome</keyword>
<dbReference type="OrthoDB" id="9807055at2"/>
<dbReference type="GO" id="GO:0042834">
    <property type="term" value="F:peptidoglycan binding"/>
    <property type="evidence" value="ECO:0007669"/>
    <property type="project" value="InterPro"/>
</dbReference>